<dbReference type="PANTHER" id="PTHR38222">
    <property type="entry name" value="TFIIS N-TERMINAL DOMAIN-CONTAINING PROTEIN"/>
    <property type="match status" value="1"/>
</dbReference>
<comment type="caution">
    <text evidence="5">The sequence shown here is derived from an EMBL/GenBank/DDBJ whole genome shotgun (WGS) entry which is preliminary data.</text>
</comment>
<evidence type="ECO:0000256" key="3">
    <source>
        <dbReference type="ARBA" id="ARBA00024032"/>
    </source>
</evidence>
<comment type="similarity">
    <text evidence="3">Belongs to the DPH3 family.</text>
</comment>
<proteinExistence type="inferred from homology"/>
<dbReference type="InterPro" id="IPR007872">
    <property type="entry name" value="DPH_MB_dom"/>
</dbReference>
<keyword evidence="2" id="KW-0408">Iron</keyword>
<keyword evidence="1" id="KW-0479">Metal-binding</keyword>
<dbReference type="AlphaFoldDB" id="A0A835JXW6"/>
<sequence length="211" mass="24160">MSYDDVEIEDMEWNEELQAFTYPCPCGDFFQITKDDLQLGEEIARCPSCSLYITVVYNQEDFLRDNDKSKKKDLEPAKQLPISEEIAVNDKSVIWLCLLLSFRLLIDSILLRIHGHIWHYHYIYTRYLAMPGLVDIWMSNLAKLREKGRTMWSSDSSPTNIGESNEEVQGEEGSLRLAKSWAALSRGSRVNSTSLVFSEASLAMLMDCLSA</sequence>
<organism evidence="5 6">
    <name type="scientific">Salix dunnii</name>
    <dbReference type="NCBI Taxonomy" id="1413687"/>
    <lineage>
        <taxon>Eukaryota</taxon>
        <taxon>Viridiplantae</taxon>
        <taxon>Streptophyta</taxon>
        <taxon>Embryophyta</taxon>
        <taxon>Tracheophyta</taxon>
        <taxon>Spermatophyta</taxon>
        <taxon>Magnoliopsida</taxon>
        <taxon>eudicotyledons</taxon>
        <taxon>Gunneridae</taxon>
        <taxon>Pentapetalae</taxon>
        <taxon>rosids</taxon>
        <taxon>fabids</taxon>
        <taxon>Malpighiales</taxon>
        <taxon>Salicaceae</taxon>
        <taxon>Saliceae</taxon>
        <taxon>Salix</taxon>
    </lineage>
</organism>
<dbReference type="GO" id="GO:0046872">
    <property type="term" value="F:metal ion binding"/>
    <property type="evidence" value="ECO:0007669"/>
    <property type="project" value="UniProtKB-KW"/>
</dbReference>
<feature type="domain" description="DPH-type MB" evidence="4">
    <location>
        <begin position="2"/>
        <end position="58"/>
    </location>
</feature>
<reference evidence="5 6" key="1">
    <citation type="submission" date="2020-10" db="EMBL/GenBank/DDBJ databases">
        <title>Plant Genome Project.</title>
        <authorList>
            <person name="Zhang R.-G."/>
        </authorList>
    </citation>
    <scope>NUCLEOTIDE SEQUENCE [LARGE SCALE GENOMIC DNA]</scope>
    <source>
        <strain evidence="5">FAFU-HL-1</strain>
        <tissue evidence="5">Leaf</tissue>
    </source>
</reference>
<dbReference type="SUPFAM" id="SSF144217">
    <property type="entry name" value="CSL zinc finger"/>
    <property type="match status" value="1"/>
</dbReference>
<keyword evidence="6" id="KW-1185">Reference proteome</keyword>
<protein>
    <recommendedName>
        <fullName evidence="4">DPH-type MB domain-containing protein</fullName>
    </recommendedName>
</protein>
<evidence type="ECO:0000259" key="4">
    <source>
        <dbReference type="PROSITE" id="PS51074"/>
    </source>
</evidence>
<dbReference type="Proteomes" id="UP000657918">
    <property type="component" value="Unassembled WGS sequence"/>
</dbReference>
<dbReference type="OrthoDB" id="66964at2759"/>
<dbReference type="PANTHER" id="PTHR38222:SF1">
    <property type="entry name" value="TFIIS N-TERMINAL DOMAIN-CONTAINING PROTEIN"/>
    <property type="match status" value="1"/>
</dbReference>
<evidence type="ECO:0000313" key="5">
    <source>
        <dbReference type="EMBL" id="KAF9675959.1"/>
    </source>
</evidence>
<accession>A0A835JXW6</accession>
<gene>
    <name evidence="5" type="ORF">SADUNF_Sadunf09G0088200</name>
</gene>
<dbReference type="Gene3D" id="3.10.660.10">
    <property type="entry name" value="DPH Zinc finger"/>
    <property type="match status" value="1"/>
</dbReference>
<name>A0A835JXW6_9ROSI</name>
<dbReference type="FunFam" id="3.10.660.10:FF:000001">
    <property type="entry name" value="Diphthamide biosynthesis 3"/>
    <property type="match status" value="1"/>
</dbReference>
<dbReference type="PROSITE" id="PS51074">
    <property type="entry name" value="DPH_MB"/>
    <property type="match status" value="1"/>
</dbReference>
<dbReference type="EMBL" id="JADGMS010000009">
    <property type="protein sequence ID" value="KAF9675959.1"/>
    <property type="molecule type" value="Genomic_DNA"/>
</dbReference>
<evidence type="ECO:0000313" key="6">
    <source>
        <dbReference type="Proteomes" id="UP000657918"/>
    </source>
</evidence>
<evidence type="ECO:0000256" key="1">
    <source>
        <dbReference type="ARBA" id="ARBA00022723"/>
    </source>
</evidence>
<evidence type="ECO:0000256" key="2">
    <source>
        <dbReference type="ARBA" id="ARBA00023004"/>
    </source>
</evidence>
<dbReference type="InterPro" id="IPR036671">
    <property type="entry name" value="DPH_MB_sf"/>
</dbReference>
<dbReference type="Pfam" id="PF05207">
    <property type="entry name" value="Zn_ribbon_CSL"/>
    <property type="match status" value="1"/>
</dbReference>